<comment type="function">
    <text evidence="1">May be involved in the biogenesis of curli organelles.</text>
</comment>
<organism evidence="6 9">
    <name type="scientific">Burkholderia cepacia</name>
    <name type="common">Pseudomonas cepacia</name>
    <dbReference type="NCBI Taxonomy" id="292"/>
    <lineage>
        <taxon>Bacteria</taxon>
        <taxon>Pseudomonadati</taxon>
        <taxon>Pseudomonadota</taxon>
        <taxon>Betaproteobacteria</taxon>
        <taxon>Burkholderiales</taxon>
        <taxon>Burkholderiaceae</taxon>
        <taxon>Burkholderia</taxon>
        <taxon>Burkholderia cepacia complex</taxon>
    </lineage>
</organism>
<dbReference type="AlphaFoldDB" id="A0A103GXB4"/>
<name>A0A103GXB4_BURCE</name>
<feature type="compositionally biased region" description="Low complexity" evidence="4">
    <location>
        <begin position="58"/>
        <end position="67"/>
    </location>
</feature>
<sequence length="145" mass="14875">MNRNGLSLIALVAMTAVSPCTWSSTLVYQPNNPNFGGNPANGPNLLNEANAQNKHTDPSLSAYSSPTSTSSLDQFNAQLQQAILSRVASSVTNSIVGTNGDLKPGTISTGNFTIVVSAAGNGNLQVTTTDKTTGATSTFIVSNGQ</sequence>
<proteinExistence type="predicted"/>
<protein>
    <recommendedName>
        <fullName evidence="2">Curli production assembly/transport component CsgF</fullName>
    </recommendedName>
</protein>
<evidence type="ECO:0000256" key="3">
    <source>
        <dbReference type="ARBA" id="ARBA00022729"/>
    </source>
</evidence>
<dbReference type="EMBL" id="UARD01000007">
    <property type="protein sequence ID" value="SPV17002.1"/>
    <property type="molecule type" value="Genomic_DNA"/>
</dbReference>
<reference evidence="6" key="2">
    <citation type="submission" date="2020-12" db="EMBL/GenBank/DDBJ databases">
        <title>Burkholderia cepacia complex in Mexico.</title>
        <authorList>
            <person name="Estrada P."/>
        </authorList>
    </citation>
    <scope>NUCLEOTIDE SEQUENCE</scope>
    <source>
        <strain evidence="6">871</strain>
    </source>
</reference>
<comment type="caution">
    <text evidence="6">The sequence shown here is derived from an EMBL/GenBank/DDBJ whole genome shotgun (WGS) entry which is preliminary data.</text>
</comment>
<feature type="chain" id="PRO_5010782891" description="Curli production assembly/transport component CsgF" evidence="5">
    <location>
        <begin position="24"/>
        <end position="145"/>
    </location>
</feature>
<dbReference type="Proteomes" id="UP000250416">
    <property type="component" value="Unassembled WGS sequence"/>
</dbReference>
<feature type="region of interest" description="Disordered" evidence="4">
    <location>
        <begin position="34"/>
        <end position="67"/>
    </location>
</feature>
<reference evidence="7 8" key="1">
    <citation type="submission" date="2018-06" db="EMBL/GenBank/DDBJ databases">
        <authorList>
            <consortium name="Pathogen Informatics"/>
            <person name="Doyle S."/>
        </authorList>
    </citation>
    <scope>NUCLEOTIDE SEQUENCE [LARGE SCALE GENOMIC DNA]</scope>
    <source>
        <strain evidence="7 8">NCTC10661</strain>
    </source>
</reference>
<gene>
    <name evidence="6" type="ORF">JAO13_31555</name>
    <name evidence="7" type="ORF">NCTC10661_01795</name>
</gene>
<dbReference type="Pfam" id="PF10614">
    <property type="entry name" value="CsgF"/>
    <property type="match status" value="1"/>
</dbReference>
<dbReference type="EMBL" id="JAEDXG010000039">
    <property type="protein sequence ID" value="MBH9700981.1"/>
    <property type="molecule type" value="Genomic_DNA"/>
</dbReference>
<evidence type="ECO:0000256" key="5">
    <source>
        <dbReference type="SAM" id="SignalP"/>
    </source>
</evidence>
<evidence type="ECO:0000256" key="2">
    <source>
        <dbReference type="ARBA" id="ARBA00014031"/>
    </source>
</evidence>
<dbReference type="Proteomes" id="UP000645612">
    <property type="component" value="Unassembled WGS sequence"/>
</dbReference>
<keyword evidence="3 5" id="KW-0732">Signal</keyword>
<feature type="signal peptide" evidence="5">
    <location>
        <begin position="1"/>
        <end position="23"/>
    </location>
</feature>
<accession>A0A103GXB4</accession>
<dbReference type="InterPro" id="IPR018893">
    <property type="entry name" value="T8SS_CsgF"/>
</dbReference>
<evidence type="ECO:0000313" key="6">
    <source>
        <dbReference type="EMBL" id="MBH9700981.1"/>
    </source>
</evidence>
<feature type="compositionally biased region" description="Low complexity" evidence="4">
    <location>
        <begin position="34"/>
        <end position="51"/>
    </location>
</feature>
<dbReference type="STRING" id="292.WI67_19805"/>
<evidence type="ECO:0000313" key="9">
    <source>
        <dbReference type="Proteomes" id="UP000645612"/>
    </source>
</evidence>
<dbReference type="OrthoDB" id="1443407at2"/>
<evidence type="ECO:0000313" key="7">
    <source>
        <dbReference type="EMBL" id="SPV17002.1"/>
    </source>
</evidence>
<evidence type="ECO:0000256" key="4">
    <source>
        <dbReference type="SAM" id="MobiDB-lite"/>
    </source>
</evidence>
<evidence type="ECO:0000256" key="1">
    <source>
        <dbReference type="ARBA" id="ARBA00003989"/>
    </source>
</evidence>
<evidence type="ECO:0000313" key="8">
    <source>
        <dbReference type="Proteomes" id="UP000250416"/>
    </source>
</evidence>